<reference evidence="1" key="1">
    <citation type="submission" date="2014-09" db="EMBL/GenBank/DDBJ databases">
        <authorList>
            <person name="Magalhaes I.L.F."/>
            <person name="Oliveira U."/>
            <person name="Santos F.R."/>
            <person name="Vidigal T.H.D.A."/>
            <person name="Brescovit A.D."/>
            <person name="Santos A.J."/>
        </authorList>
    </citation>
    <scope>NUCLEOTIDE SEQUENCE</scope>
    <source>
        <tissue evidence="1">Shoot tissue taken approximately 20 cm above the soil surface</tissue>
    </source>
</reference>
<name>A0A0A9BXN7_ARUDO</name>
<accession>A0A0A9BXN7</accession>
<sequence>MTITKHSHLGRMSVAFFLFLSADICDTLLELCHLSFTVN</sequence>
<dbReference type="AlphaFoldDB" id="A0A0A9BXN7"/>
<proteinExistence type="predicted"/>
<protein>
    <submittedName>
        <fullName evidence="1">Uncharacterized protein</fullName>
    </submittedName>
</protein>
<reference evidence="1" key="2">
    <citation type="journal article" date="2015" name="Data Brief">
        <title>Shoot transcriptome of the giant reed, Arundo donax.</title>
        <authorList>
            <person name="Barrero R.A."/>
            <person name="Guerrero F.D."/>
            <person name="Moolhuijzen P."/>
            <person name="Goolsby J.A."/>
            <person name="Tidwell J."/>
            <person name="Bellgard S.E."/>
            <person name="Bellgard M.I."/>
        </authorList>
    </citation>
    <scope>NUCLEOTIDE SEQUENCE</scope>
    <source>
        <tissue evidence="1">Shoot tissue taken approximately 20 cm above the soil surface</tissue>
    </source>
</reference>
<dbReference type="EMBL" id="GBRH01231960">
    <property type="protein sequence ID" value="JAD65935.1"/>
    <property type="molecule type" value="Transcribed_RNA"/>
</dbReference>
<evidence type="ECO:0000313" key="1">
    <source>
        <dbReference type="EMBL" id="JAD65935.1"/>
    </source>
</evidence>
<organism evidence="1">
    <name type="scientific">Arundo donax</name>
    <name type="common">Giant reed</name>
    <name type="synonym">Donax arundinaceus</name>
    <dbReference type="NCBI Taxonomy" id="35708"/>
    <lineage>
        <taxon>Eukaryota</taxon>
        <taxon>Viridiplantae</taxon>
        <taxon>Streptophyta</taxon>
        <taxon>Embryophyta</taxon>
        <taxon>Tracheophyta</taxon>
        <taxon>Spermatophyta</taxon>
        <taxon>Magnoliopsida</taxon>
        <taxon>Liliopsida</taxon>
        <taxon>Poales</taxon>
        <taxon>Poaceae</taxon>
        <taxon>PACMAD clade</taxon>
        <taxon>Arundinoideae</taxon>
        <taxon>Arundineae</taxon>
        <taxon>Arundo</taxon>
    </lineage>
</organism>